<dbReference type="Pfam" id="PF11948">
    <property type="entry name" value="DUF3465"/>
    <property type="match status" value="1"/>
</dbReference>
<dbReference type="InterPro" id="IPR021856">
    <property type="entry name" value="DUF3465"/>
</dbReference>
<evidence type="ECO:0000313" key="2">
    <source>
        <dbReference type="Proteomes" id="UP000235584"/>
    </source>
</evidence>
<dbReference type="AlphaFoldDB" id="A0A2K9NUQ1"/>
<protein>
    <submittedName>
        <fullName evidence="1">Uncharacterized protein</fullName>
    </submittedName>
</protein>
<dbReference type="KEGG" id="bsto:C0V70_14060"/>
<sequence>MKALLVGLSLVLSIGASASEFLPDCRNRNGEILKTDVSQLRSIMGNRRANKPQVYVAGIISEIKSEDHSGLPHQKFFIKVDKDIELQIVSNLDFGRIPLVVGKKISVCGEFLRVGDGMVHWTHFDPHGSHPDGFSIIDGQLYGEHEVPVK</sequence>
<reference evidence="1 2" key="1">
    <citation type="submission" date="2018-01" db="EMBL/GenBank/DDBJ databases">
        <title>Complete genome sequence of Bacteriovorax stolpii DSM12778.</title>
        <authorList>
            <person name="Tang B."/>
            <person name="Chang J."/>
        </authorList>
    </citation>
    <scope>NUCLEOTIDE SEQUENCE [LARGE SCALE GENOMIC DNA]</scope>
    <source>
        <strain evidence="1 2">DSM 12778</strain>
    </source>
</reference>
<proteinExistence type="predicted"/>
<name>A0A2K9NUQ1_BACTC</name>
<accession>A0A2K9NUQ1</accession>
<gene>
    <name evidence="1" type="ORF">C0V70_14060</name>
</gene>
<keyword evidence="2" id="KW-1185">Reference proteome</keyword>
<organism evidence="1 2">
    <name type="scientific">Bacteriovorax stolpii</name>
    <name type="common">Bdellovibrio stolpii</name>
    <dbReference type="NCBI Taxonomy" id="960"/>
    <lineage>
        <taxon>Bacteria</taxon>
        <taxon>Pseudomonadati</taxon>
        <taxon>Bdellovibrionota</taxon>
        <taxon>Bacteriovoracia</taxon>
        <taxon>Bacteriovoracales</taxon>
        <taxon>Bacteriovoracaceae</taxon>
        <taxon>Bacteriovorax</taxon>
    </lineage>
</organism>
<evidence type="ECO:0000313" key="1">
    <source>
        <dbReference type="EMBL" id="AUN99207.1"/>
    </source>
</evidence>
<dbReference type="Proteomes" id="UP000235584">
    <property type="component" value="Chromosome"/>
</dbReference>
<dbReference type="RefSeq" id="WP_102244498.1">
    <property type="nucleotide sequence ID" value="NZ_CP025704.1"/>
</dbReference>
<dbReference type="EMBL" id="CP025704">
    <property type="protein sequence ID" value="AUN99207.1"/>
    <property type="molecule type" value="Genomic_DNA"/>
</dbReference>